<name>A0A0K0DII9_ANGCA</name>
<dbReference type="Gene3D" id="1.20.58.2220">
    <property type="entry name" value="Formin, FH2 domain"/>
    <property type="match status" value="1"/>
</dbReference>
<reference evidence="2" key="1">
    <citation type="submission" date="2012-09" db="EMBL/GenBank/DDBJ databases">
        <authorList>
            <person name="Martin A.A."/>
        </authorList>
    </citation>
    <scope>NUCLEOTIDE SEQUENCE</scope>
</reference>
<dbReference type="STRING" id="6313.A0A0K0DII9"/>
<evidence type="ECO:0000313" key="3">
    <source>
        <dbReference type="WBParaSite" id="ACAC_0001111301-mRNA-1"/>
    </source>
</evidence>
<dbReference type="AlphaFoldDB" id="A0A0K0DII9"/>
<dbReference type="InterPro" id="IPR042201">
    <property type="entry name" value="FH2_Formin_sf"/>
</dbReference>
<proteinExistence type="predicted"/>
<dbReference type="Pfam" id="PF02181">
    <property type="entry name" value="FH2"/>
    <property type="match status" value="1"/>
</dbReference>
<dbReference type="PANTHER" id="PTHR45691">
    <property type="entry name" value="PROTEIN DIAPHANOUS"/>
    <property type="match status" value="1"/>
</dbReference>
<evidence type="ECO:0000313" key="2">
    <source>
        <dbReference type="Proteomes" id="UP000035642"/>
    </source>
</evidence>
<organism evidence="2 3">
    <name type="scientific">Angiostrongylus cantonensis</name>
    <name type="common">Rat lungworm</name>
    <dbReference type="NCBI Taxonomy" id="6313"/>
    <lineage>
        <taxon>Eukaryota</taxon>
        <taxon>Metazoa</taxon>
        <taxon>Ecdysozoa</taxon>
        <taxon>Nematoda</taxon>
        <taxon>Chromadorea</taxon>
        <taxon>Rhabditida</taxon>
        <taxon>Rhabditina</taxon>
        <taxon>Rhabditomorpha</taxon>
        <taxon>Strongyloidea</taxon>
        <taxon>Metastrongylidae</taxon>
        <taxon>Angiostrongylus</taxon>
    </lineage>
</organism>
<dbReference type="GO" id="GO:0030041">
    <property type="term" value="P:actin filament polymerization"/>
    <property type="evidence" value="ECO:0007669"/>
    <property type="project" value="TreeGrafter"/>
</dbReference>
<keyword evidence="2" id="KW-1185">Reference proteome</keyword>
<dbReference type="InterPro" id="IPR051412">
    <property type="entry name" value="Formin_Homology_Diaphanous_sf"/>
</dbReference>
<dbReference type="InterPro" id="IPR015425">
    <property type="entry name" value="FH2_Formin"/>
</dbReference>
<reference evidence="3" key="2">
    <citation type="submission" date="2017-02" db="UniProtKB">
        <authorList>
            <consortium name="WormBaseParasite"/>
        </authorList>
    </citation>
    <scope>IDENTIFICATION</scope>
</reference>
<dbReference type="GO" id="GO:0005884">
    <property type="term" value="C:actin filament"/>
    <property type="evidence" value="ECO:0007669"/>
    <property type="project" value="TreeGrafter"/>
</dbReference>
<protein>
    <submittedName>
        <fullName evidence="3">FH2 domain-containing protein</fullName>
    </submittedName>
</protein>
<sequence length="156" mass="18237">LIGQFFRINACSPVVISTLSCRFVHEDFYHCVAASKVNADELVKGVTALRQNVAKLEKCLDSYKKQGDEDRFAEVMGPFLVKAQSELFTVETMYSKMKSDWASFTRFYAFDEKKYPLEQFFVDMKSFKEQYEVLCTLISNDTHWCYVFTSIVRCRY</sequence>
<dbReference type="WBParaSite" id="ACAC_0001111301-mRNA-1">
    <property type="protein sequence ID" value="ACAC_0001111301-mRNA-1"/>
    <property type="gene ID" value="ACAC_0001111301"/>
</dbReference>
<dbReference type="Proteomes" id="UP000035642">
    <property type="component" value="Unassembled WGS sequence"/>
</dbReference>
<dbReference type="PANTHER" id="PTHR45691:SF6">
    <property type="entry name" value="PROTEIN DIAPHANOUS"/>
    <property type="match status" value="1"/>
</dbReference>
<accession>A0A0K0DII9</accession>
<evidence type="ECO:0000259" key="1">
    <source>
        <dbReference type="Pfam" id="PF02181"/>
    </source>
</evidence>
<feature type="domain" description="FH2" evidence="1">
    <location>
        <begin position="25"/>
        <end position="131"/>
    </location>
</feature>
<dbReference type="SUPFAM" id="SSF101447">
    <property type="entry name" value="Formin homology 2 domain (FH2 domain)"/>
    <property type="match status" value="1"/>
</dbReference>